<gene>
    <name evidence="3" type="ORF">CAEBREN_19953</name>
</gene>
<dbReference type="AlphaFoldDB" id="G0PLY8"/>
<feature type="compositionally biased region" description="Low complexity" evidence="2">
    <location>
        <begin position="327"/>
        <end position="337"/>
    </location>
</feature>
<sequence length="368" mass="40223">MDPKIEKVEKELEELRKEQAATKKELQEMKGRAEAIQQNHQVIKALLARQAGTEALQAVFEARRVDDQAYQEVRRRHFDATAAYQDELMARLRQAGQAGTEALQAGTEARQAGTEARRVDDQAFEEVMRKHLDANAAWGADFMARLWQDGQGGTEARQAGTEALHAGTEARPARIDNPLAQTMAFMNSLGGYKQAGQAGTEARQAGTEALQAGTEARQQGGFDEALQESSLARMLALKRADQRRQARVEARQAEAEARQAGTEARQACTDNPLAQTMAHMNSFGGYKQAGQVGTEARQAATEARQARTDNPLAQTMALVNSLGGQRQANQADQANQAGKRRGGPGRPVGVKRDAKEVSFRFFRPVKAL</sequence>
<reference evidence="4" key="1">
    <citation type="submission" date="2011-07" db="EMBL/GenBank/DDBJ databases">
        <authorList>
            <consortium name="Caenorhabditis brenneri Sequencing and Analysis Consortium"/>
            <person name="Wilson R.K."/>
        </authorList>
    </citation>
    <scope>NUCLEOTIDE SEQUENCE [LARGE SCALE GENOMIC DNA]</scope>
    <source>
        <strain evidence="4">PB2801</strain>
    </source>
</reference>
<accession>G0PLY8</accession>
<evidence type="ECO:0000256" key="2">
    <source>
        <dbReference type="SAM" id="MobiDB-lite"/>
    </source>
</evidence>
<dbReference type="HOGENOM" id="CLU_752787_0_0_1"/>
<dbReference type="EMBL" id="GL381228">
    <property type="protein sequence ID" value="EGT36114.1"/>
    <property type="molecule type" value="Genomic_DNA"/>
</dbReference>
<proteinExistence type="predicted"/>
<keyword evidence="4" id="KW-1185">Reference proteome</keyword>
<evidence type="ECO:0000313" key="3">
    <source>
        <dbReference type="EMBL" id="EGT36114.1"/>
    </source>
</evidence>
<protein>
    <submittedName>
        <fullName evidence="3">Uncharacterized protein</fullName>
    </submittedName>
</protein>
<feature type="region of interest" description="Disordered" evidence="2">
    <location>
        <begin position="323"/>
        <end position="356"/>
    </location>
</feature>
<evidence type="ECO:0000313" key="4">
    <source>
        <dbReference type="Proteomes" id="UP000008068"/>
    </source>
</evidence>
<dbReference type="Proteomes" id="UP000008068">
    <property type="component" value="Unassembled WGS sequence"/>
</dbReference>
<dbReference type="InParanoid" id="G0PLY8"/>
<organism evidence="4">
    <name type="scientific">Caenorhabditis brenneri</name>
    <name type="common">Nematode worm</name>
    <dbReference type="NCBI Taxonomy" id="135651"/>
    <lineage>
        <taxon>Eukaryota</taxon>
        <taxon>Metazoa</taxon>
        <taxon>Ecdysozoa</taxon>
        <taxon>Nematoda</taxon>
        <taxon>Chromadorea</taxon>
        <taxon>Rhabditida</taxon>
        <taxon>Rhabditina</taxon>
        <taxon>Rhabditomorpha</taxon>
        <taxon>Rhabditoidea</taxon>
        <taxon>Rhabditidae</taxon>
        <taxon>Peloderinae</taxon>
        <taxon>Caenorhabditis</taxon>
    </lineage>
</organism>
<name>G0PLY8_CAEBE</name>
<feature type="coiled-coil region" evidence="1">
    <location>
        <begin position="5"/>
        <end position="39"/>
    </location>
</feature>
<evidence type="ECO:0000256" key="1">
    <source>
        <dbReference type="SAM" id="Coils"/>
    </source>
</evidence>
<keyword evidence="1" id="KW-0175">Coiled coil</keyword>